<organism evidence="1 2">
    <name type="scientific">Eleutherodactylus coqui</name>
    <name type="common">Puerto Rican coqui</name>
    <dbReference type="NCBI Taxonomy" id="57060"/>
    <lineage>
        <taxon>Eukaryota</taxon>
        <taxon>Metazoa</taxon>
        <taxon>Chordata</taxon>
        <taxon>Craniata</taxon>
        <taxon>Vertebrata</taxon>
        <taxon>Euteleostomi</taxon>
        <taxon>Amphibia</taxon>
        <taxon>Batrachia</taxon>
        <taxon>Anura</taxon>
        <taxon>Neobatrachia</taxon>
        <taxon>Hyloidea</taxon>
        <taxon>Eleutherodactylidae</taxon>
        <taxon>Eleutherodactylinae</taxon>
        <taxon>Eleutherodactylus</taxon>
        <taxon>Eleutherodactylus</taxon>
    </lineage>
</organism>
<dbReference type="AlphaFoldDB" id="A0A8J6FC25"/>
<protein>
    <submittedName>
        <fullName evidence="1">Uncharacterized protein</fullName>
    </submittedName>
</protein>
<gene>
    <name evidence="1" type="ORF">GDO78_008094</name>
</gene>
<evidence type="ECO:0000313" key="2">
    <source>
        <dbReference type="Proteomes" id="UP000770717"/>
    </source>
</evidence>
<dbReference type="Proteomes" id="UP000770717">
    <property type="component" value="Unassembled WGS sequence"/>
</dbReference>
<reference evidence="1" key="1">
    <citation type="thesis" date="2020" institute="ProQuest LLC" country="789 East Eisenhower Parkway, Ann Arbor, MI, USA">
        <title>Comparative Genomics and Chromosome Evolution.</title>
        <authorList>
            <person name="Mudd A.B."/>
        </authorList>
    </citation>
    <scope>NUCLEOTIDE SEQUENCE</scope>
    <source>
        <strain evidence="1">HN-11 Male</strain>
        <tissue evidence="1">Kidney and liver</tissue>
    </source>
</reference>
<accession>A0A8J6FC25</accession>
<sequence length="80" mass="9324">MMVGVHGRRPAVRPGRTSVFRTHNSHRKGLSSLKGFVSLRDVPVGQTYWQQLVTCAQPFHTLQWDWWRWQSRLPPAVSKK</sequence>
<name>A0A8J6FC25_ELECQ</name>
<dbReference type="EMBL" id="WNTK01000004">
    <property type="protein sequence ID" value="KAG9484798.1"/>
    <property type="molecule type" value="Genomic_DNA"/>
</dbReference>
<comment type="caution">
    <text evidence="1">The sequence shown here is derived from an EMBL/GenBank/DDBJ whole genome shotgun (WGS) entry which is preliminary data.</text>
</comment>
<evidence type="ECO:0000313" key="1">
    <source>
        <dbReference type="EMBL" id="KAG9484798.1"/>
    </source>
</evidence>
<keyword evidence="2" id="KW-1185">Reference proteome</keyword>
<proteinExistence type="predicted"/>